<keyword evidence="1" id="KW-0472">Membrane</keyword>
<keyword evidence="1" id="KW-0812">Transmembrane</keyword>
<accession>A0A6A6BSR9</accession>
<organism evidence="2 3">
    <name type="scientific">Aplosporella prunicola CBS 121167</name>
    <dbReference type="NCBI Taxonomy" id="1176127"/>
    <lineage>
        <taxon>Eukaryota</taxon>
        <taxon>Fungi</taxon>
        <taxon>Dikarya</taxon>
        <taxon>Ascomycota</taxon>
        <taxon>Pezizomycotina</taxon>
        <taxon>Dothideomycetes</taxon>
        <taxon>Dothideomycetes incertae sedis</taxon>
        <taxon>Botryosphaeriales</taxon>
        <taxon>Aplosporellaceae</taxon>
        <taxon>Aplosporella</taxon>
    </lineage>
</organism>
<keyword evidence="1" id="KW-1133">Transmembrane helix</keyword>
<dbReference type="AlphaFoldDB" id="A0A6A6BSR9"/>
<feature type="transmembrane region" description="Helical" evidence="1">
    <location>
        <begin position="46"/>
        <end position="66"/>
    </location>
</feature>
<protein>
    <submittedName>
        <fullName evidence="2">Uncharacterized protein</fullName>
    </submittedName>
</protein>
<dbReference type="GeneID" id="54292692"/>
<proteinExistence type="predicted"/>
<gene>
    <name evidence="2" type="ORF">K452DRAFT_123238</name>
</gene>
<name>A0A6A6BSR9_9PEZI</name>
<sequence length="124" mass="13759">MPTSSWRCRFAVNGQGARGSLVRGIGGGRRRGRVDRRRGLATCRRYEYRAVAVMGCLLLGIVVVFAEPDRRRSCVLCSIACCLRRRFHGSHERASEIAPTDCDQRPTYWCLVLGAAGGTARRDS</sequence>
<dbReference type="EMBL" id="ML995477">
    <property type="protein sequence ID" value="KAF2145641.1"/>
    <property type="molecule type" value="Genomic_DNA"/>
</dbReference>
<evidence type="ECO:0000256" key="1">
    <source>
        <dbReference type="SAM" id="Phobius"/>
    </source>
</evidence>
<evidence type="ECO:0000313" key="2">
    <source>
        <dbReference type="EMBL" id="KAF2145641.1"/>
    </source>
</evidence>
<keyword evidence="3" id="KW-1185">Reference proteome</keyword>
<reference evidence="2" key="1">
    <citation type="journal article" date="2020" name="Stud. Mycol.">
        <title>101 Dothideomycetes genomes: a test case for predicting lifestyles and emergence of pathogens.</title>
        <authorList>
            <person name="Haridas S."/>
            <person name="Albert R."/>
            <person name="Binder M."/>
            <person name="Bloem J."/>
            <person name="Labutti K."/>
            <person name="Salamov A."/>
            <person name="Andreopoulos B."/>
            <person name="Baker S."/>
            <person name="Barry K."/>
            <person name="Bills G."/>
            <person name="Bluhm B."/>
            <person name="Cannon C."/>
            <person name="Castanera R."/>
            <person name="Culley D."/>
            <person name="Daum C."/>
            <person name="Ezra D."/>
            <person name="Gonzalez J."/>
            <person name="Henrissat B."/>
            <person name="Kuo A."/>
            <person name="Liang C."/>
            <person name="Lipzen A."/>
            <person name="Lutzoni F."/>
            <person name="Magnuson J."/>
            <person name="Mondo S."/>
            <person name="Nolan M."/>
            <person name="Ohm R."/>
            <person name="Pangilinan J."/>
            <person name="Park H.-J."/>
            <person name="Ramirez L."/>
            <person name="Alfaro M."/>
            <person name="Sun H."/>
            <person name="Tritt A."/>
            <person name="Yoshinaga Y."/>
            <person name="Zwiers L.-H."/>
            <person name="Turgeon B."/>
            <person name="Goodwin S."/>
            <person name="Spatafora J."/>
            <person name="Crous P."/>
            <person name="Grigoriev I."/>
        </authorList>
    </citation>
    <scope>NUCLEOTIDE SEQUENCE</scope>
    <source>
        <strain evidence="2">CBS 121167</strain>
    </source>
</reference>
<evidence type="ECO:0000313" key="3">
    <source>
        <dbReference type="Proteomes" id="UP000799438"/>
    </source>
</evidence>
<dbReference type="Proteomes" id="UP000799438">
    <property type="component" value="Unassembled WGS sequence"/>
</dbReference>
<dbReference type="RefSeq" id="XP_033401353.1">
    <property type="nucleotide sequence ID" value="XM_033535198.1"/>
</dbReference>